<feature type="region of interest" description="Disordered" evidence="2">
    <location>
        <begin position="249"/>
        <end position="269"/>
    </location>
</feature>
<gene>
    <name evidence="3" type="ORF">GQ43DRAFT_66519</name>
</gene>
<feature type="compositionally biased region" description="Basic and acidic residues" evidence="2">
    <location>
        <begin position="44"/>
        <end position="59"/>
    </location>
</feature>
<dbReference type="PANTHER" id="PTHR37012:SF7">
    <property type="entry name" value="B-ZIP TRANSCRIPTION FACTOR (EUROFUNG)-RELATED"/>
    <property type="match status" value="1"/>
</dbReference>
<dbReference type="Proteomes" id="UP000799536">
    <property type="component" value="Unassembled WGS sequence"/>
</dbReference>
<dbReference type="CDD" id="cd14688">
    <property type="entry name" value="bZIP_YAP"/>
    <property type="match status" value="1"/>
</dbReference>
<reference evidence="3" key="1">
    <citation type="journal article" date="2020" name="Stud. Mycol.">
        <title>101 Dothideomycetes genomes: a test case for predicting lifestyles and emergence of pathogens.</title>
        <authorList>
            <person name="Haridas S."/>
            <person name="Albert R."/>
            <person name="Binder M."/>
            <person name="Bloem J."/>
            <person name="Labutti K."/>
            <person name="Salamov A."/>
            <person name="Andreopoulos B."/>
            <person name="Baker S."/>
            <person name="Barry K."/>
            <person name="Bills G."/>
            <person name="Bluhm B."/>
            <person name="Cannon C."/>
            <person name="Castanera R."/>
            <person name="Culley D."/>
            <person name="Daum C."/>
            <person name="Ezra D."/>
            <person name="Gonzalez J."/>
            <person name="Henrissat B."/>
            <person name="Kuo A."/>
            <person name="Liang C."/>
            <person name="Lipzen A."/>
            <person name="Lutzoni F."/>
            <person name="Magnuson J."/>
            <person name="Mondo S."/>
            <person name="Nolan M."/>
            <person name="Ohm R."/>
            <person name="Pangilinan J."/>
            <person name="Park H.-J."/>
            <person name="Ramirez L."/>
            <person name="Alfaro M."/>
            <person name="Sun H."/>
            <person name="Tritt A."/>
            <person name="Yoshinaga Y."/>
            <person name="Zwiers L.-H."/>
            <person name="Turgeon B."/>
            <person name="Goodwin S."/>
            <person name="Spatafora J."/>
            <person name="Crous P."/>
            <person name="Grigoriev I."/>
        </authorList>
    </citation>
    <scope>NUCLEOTIDE SEQUENCE</scope>
    <source>
        <strain evidence="3">ATCC 74209</strain>
    </source>
</reference>
<feature type="coiled-coil region" evidence="1">
    <location>
        <begin position="63"/>
        <end position="116"/>
    </location>
</feature>
<evidence type="ECO:0000313" key="4">
    <source>
        <dbReference type="Proteomes" id="UP000799536"/>
    </source>
</evidence>
<feature type="region of interest" description="Disordered" evidence="2">
    <location>
        <begin position="129"/>
        <end position="209"/>
    </location>
</feature>
<dbReference type="OrthoDB" id="5086080at2759"/>
<keyword evidence="1" id="KW-0175">Coiled coil</keyword>
<evidence type="ECO:0000256" key="1">
    <source>
        <dbReference type="SAM" id="Coils"/>
    </source>
</evidence>
<protein>
    <recommendedName>
        <fullName evidence="5">BZIP domain-containing protein</fullName>
    </recommendedName>
</protein>
<name>A0A9P4JTL6_9PLEO</name>
<evidence type="ECO:0000256" key="2">
    <source>
        <dbReference type="SAM" id="MobiDB-lite"/>
    </source>
</evidence>
<dbReference type="Gene3D" id="1.20.5.170">
    <property type="match status" value="1"/>
</dbReference>
<dbReference type="AlphaFoldDB" id="A0A9P4JTL6"/>
<accession>A0A9P4JTL6</accession>
<evidence type="ECO:0000313" key="3">
    <source>
        <dbReference type="EMBL" id="KAF2205082.1"/>
    </source>
</evidence>
<sequence length="357" mass="39292">MVASRRSSDLPPHTTSFPSPITPSAPNPIAPVIKRRRRTSCLGEQERRERKRAIDREAQRSLREKTKTHIAELERTIEILRDQDREGTTKSLLGEIEGLRQENDRLREIIENVKSIVGLGIGVKAQATTTVQRHPTAPVSDGPSDAGTAAPRTSLKPHALPSTSTINSKIQENSSPHLHTPQPAIPEEFPSHHSTSPLHNHHQHHQPSHYTPISYTCHLASTSTIDLNGMTVLSGPISPDSSLEMDLDLSGPSDHAVSEHDSHSPLEAPDSPATAAFAPYIAEMFGPTWRCPSPMALNYGVEGDGKEGREEKRAGWRCNTEFGLKVSETCRRSLALPSVEDRQGFGNMKLKRESVRC</sequence>
<feature type="compositionally biased region" description="Polar residues" evidence="2">
    <location>
        <begin position="161"/>
        <end position="177"/>
    </location>
</feature>
<organism evidence="3 4">
    <name type="scientific">Delitschia confertaspora ATCC 74209</name>
    <dbReference type="NCBI Taxonomy" id="1513339"/>
    <lineage>
        <taxon>Eukaryota</taxon>
        <taxon>Fungi</taxon>
        <taxon>Dikarya</taxon>
        <taxon>Ascomycota</taxon>
        <taxon>Pezizomycotina</taxon>
        <taxon>Dothideomycetes</taxon>
        <taxon>Pleosporomycetidae</taxon>
        <taxon>Pleosporales</taxon>
        <taxon>Delitschiaceae</taxon>
        <taxon>Delitschia</taxon>
    </lineage>
</organism>
<comment type="caution">
    <text evidence="3">The sequence shown here is derived from an EMBL/GenBank/DDBJ whole genome shotgun (WGS) entry which is preliminary data.</text>
</comment>
<dbReference type="PANTHER" id="PTHR37012">
    <property type="entry name" value="B-ZIP TRANSCRIPTION FACTOR (EUROFUNG)-RELATED"/>
    <property type="match status" value="1"/>
</dbReference>
<keyword evidence="4" id="KW-1185">Reference proteome</keyword>
<proteinExistence type="predicted"/>
<feature type="compositionally biased region" description="Pro residues" evidence="2">
    <location>
        <begin position="20"/>
        <end position="29"/>
    </location>
</feature>
<feature type="region of interest" description="Disordered" evidence="2">
    <location>
        <begin position="1"/>
        <end position="59"/>
    </location>
</feature>
<dbReference type="EMBL" id="ML993862">
    <property type="protein sequence ID" value="KAF2205082.1"/>
    <property type="molecule type" value="Genomic_DNA"/>
</dbReference>
<evidence type="ECO:0008006" key="5">
    <source>
        <dbReference type="Google" id="ProtNLM"/>
    </source>
</evidence>